<accession>A0A2G1X9N9</accession>
<sequence length="749" mass="82049">MTAARVAVIGGGPGGLYAAALLKRHDRRRDVTVWERNAPDDTFGFGVVLSDETLGGLETADPAVSAAIGEEAVRWDDIEVVHRGSRLVSGGHAFAALGRHRLLELLHERCRTLGVTLRFRTEAPPAAELVRSHDLVIAADGVHSRTRRSHRDVFRPTLTPHRCRYIWLAAGFALDAFRFEIAETEHGIMQLHAYPFSPRASTVIVEMREEVWRRAGLDRCDEEETLRSCGKHFSGLLDGRPLRTNRSAWTVFCTVVNERWSHGRTVLLGDAAHTAHFSIGSGTKLAVEDAVALVRHLDRTPAVPEALAAYEAERRPVVESTQRAARASLEWFEDLAHHVGRPPHRFAFDLLTRSRRVTHDNLRLRDAGFVTAVEKEAGIPAGTPPMFTPFRLRGLTLRNRVVVSPMDMYSAVDGTPGDFHLVHLGARALGGPGLVMTEMVCVSAHGRITPACAGLYAPEHERAWRRVTDFVHQQAPGTAIGVQLGHSGRKGSTRRMWEGIDQPLPEGNWPLVAASALPYRPGVSQTPHALTPGELADLREQFARSAQAAARAGFDLLELHCAHGYLLSGFLSPLTNHRDDAYGGDLPRRLAFPLEVFDAVRAVWPAERPMTVRISATDWAEGGTTAEDAVTVARAFADHGADAVDVSTGQVVPDERPAYGRSYQTPFADRIRQEAGVPVIAVGAISSWDDVNSLILAGRTDLCALGRPHLYDPNWTLHAAAEQEYSGPGVHWPVQYRAGSRKPPTGRKA</sequence>
<dbReference type="InterPro" id="IPR001155">
    <property type="entry name" value="OxRdtase_FMN_N"/>
</dbReference>
<evidence type="ECO:0000259" key="1">
    <source>
        <dbReference type="Pfam" id="PF00724"/>
    </source>
</evidence>
<dbReference type="PANTHER" id="PTHR43303:SF3">
    <property type="entry name" value="BLR3436 PROTEIN"/>
    <property type="match status" value="1"/>
</dbReference>
<dbReference type="Proteomes" id="UP000222531">
    <property type="component" value="Unassembled WGS sequence"/>
</dbReference>
<keyword evidence="4" id="KW-1185">Reference proteome</keyword>
<dbReference type="Pfam" id="PF01494">
    <property type="entry name" value="FAD_binding_3"/>
    <property type="match status" value="1"/>
</dbReference>
<name>A0A2G1X9N9_STRCJ</name>
<dbReference type="Gene3D" id="3.30.9.20">
    <property type="match status" value="1"/>
</dbReference>
<dbReference type="Gene3D" id="3.50.50.60">
    <property type="entry name" value="FAD/NAD(P)-binding domain"/>
    <property type="match status" value="1"/>
</dbReference>
<dbReference type="SUPFAM" id="SSF51395">
    <property type="entry name" value="FMN-linked oxidoreductases"/>
    <property type="match status" value="1"/>
</dbReference>
<dbReference type="InterPro" id="IPR044152">
    <property type="entry name" value="YqjM-like"/>
</dbReference>
<proteinExistence type="predicted"/>
<protein>
    <submittedName>
        <fullName evidence="3">Oxidoreductase</fullName>
    </submittedName>
</protein>
<dbReference type="Pfam" id="PF00724">
    <property type="entry name" value="Oxidored_FMN"/>
    <property type="match status" value="1"/>
</dbReference>
<feature type="domain" description="NADH:flavin oxidoreductase/NADH oxidase N-terminal" evidence="1">
    <location>
        <begin position="386"/>
        <end position="720"/>
    </location>
</feature>
<dbReference type="NCBIfam" id="NF006101">
    <property type="entry name" value="PRK08255.1"/>
    <property type="match status" value="1"/>
</dbReference>
<dbReference type="GO" id="GO:0003959">
    <property type="term" value="F:NADPH dehydrogenase activity"/>
    <property type="evidence" value="ECO:0007669"/>
    <property type="project" value="InterPro"/>
</dbReference>
<dbReference type="InterPro" id="IPR013785">
    <property type="entry name" value="Aldolase_TIM"/>
</dbReference>
<evidence type="ECO:0000313" key="3">
    <source>
        <dbReference type="EMBL" id="PHQ47954.1"/>
    </source>
</evidence>
<gene>
    <name evidence="3" type="ORF">BLA24_31310</name>
</gene>
<dbReference type="InterPro" id="IPR036188">
    <property type="entry name" value="FAD/NAD-bd_sf"/>
</dbReference>
<evidence type="ECO:0000259" key="2">
    <source>
        <dbReference type="Pfam" id="PF01494"/>
    </source>
</evidence>
<dbReference type="CDD" id="cd02932">
    <property type="entry name" value="OYE_YqiM_FMN"/>
    <property type="match status" value="1"/>
</dbReference>
<organism evidence="3 4">
    <name type="scientific">Streptomyces cinnamoneus</name>
    <name type="common">Streptoverticillium cinnamoneum</name>
    <dbReference type="NCBI Taxonomy" id="53446"/>
    <lineage>
        <taxon>Bacteria</taxon>
        <taxon>Bacillati</taxon>
        <taxon>Actinomycetota</taxon>
        <taxon>Actinomycetes</taxon>
        <taxon>Kitasatosporales</taxon>
        <taxon>Streptomycetaceae</taxon>
        <taxon>Streptomyces</taxon>
        <taxon>Streptomyces cinnamoneus group</taxon>
    </lineage>
</organism>
<dbReference type="OrthoDB" id="3169239at2"/>
<reference evidence="3 4" key="1">
    <citation type="journal article" date="2017" name="Biochemistry">
        <title>Identification of the Biosynthetic Pathway for the Antibiotic Bicyclomycin.</title>
        <authorList>
            <person name="Patteson J."/>
            <person name="Cai W."/>
            <person name="Johnson R.A."/>
            <person name="Santa Maria K."/>
            <person name="Li B."/>
        </authorList>
    </citation>
    <scope>NUCLEOTIDE SEQUENCE [LARGE SCALE GENOMIC DNA]</scope>
    <source>
        <strain evidence="3 4">ATCC 21532</strain>
    </source>
</reference>
<dbReference type="GO" id="GO:0050661">
    <property type="term" value="F:NADP binding"/>
    <property type="evidence" value="ECO:0007669"/>
    <property type="project" value="InterPro"/>
</dbReference>
<dbReference type="Gene3D" id="3.20.20.70">
    <property type="entry name" value="Aldolase class I"/>
    <property type="match status" value="1"/>
</dbReference>
<dbReference type="GO" id="GO:0071949">
    <property type="term" value="F:FAD binding"/>
    <property type="evidence" value="ECO:0007669"/>
    <property type="project" value="InterPro"/>
</dbReference>
<feature type="domain" description="FAD-binding" evidence="2">
    <location>
        <begin position="5"/>
        <end position="322"/>
    </location>
</feature>
<dbReference type="PRINTS" id="PR00420">
    <property type="entry name" value="RNGMNOXGNASE"/>
</dbReference>
<dbReference type="EMBL" id="NHZO01000168">
    <property type="protein sequence ID" value="PHQ47954.1"/>
    <property type="molecule type" value="Genomic_DNA"/>
</dbReference>
<comment type="caution">
    <text evidence="3">The sequence shown here is derived from an EMBL/GenBank/DDBJ whole genome shotgun (WGS) entry which is preliminary data.</text>
</comment>
<dbReference type="PANTHER" id="PTHR43303">
    <property type="entry name" value="NADPH DEHYDROGENASE C23G7.10C-RELATED"/>
    <property type="match status" value="1"/>
</dbReference>
<dbReference type="InterPro" id="IPR002938">
    <property type="entry name" value="FAD-bd"/>
</dbReference>
<dbReference type="GO" id="GO:0010181">
    <property type="term" value="F:FMN binding"/>
    <property type="evidence" value="ECO:0007669"/>
    <property type="project" value="InterPro"/>
</dbReference>
<dbReference type="SUPFAM" id="SSF51905">
    <property type="entry name" value="FAD/NAD(P)-binding domain"/>
    <property type="match status" value="1"/>
</dbReference>
<dbReference type="RefSeq" id="WP_099202474.1">
    <property type="nucleotide sequence ID" value="NZ_JBIRXA010000012.1"/>
</dbReference>
<evidence type="ECO:0000313" key="4">
    <source>
        <dbReference type="Proteomes" id="UP000222531"/>
    </source>
</evidence>
<dbReference type="AlphaFoldDB" id="A0A2G1X9N9"/>